<keyword evidence="2" id="KW-0732">Signal</keyword>
<organism evidence="3">
    <name type="scientific">Musca domestica</name>
    <name type="common">House fly</name>
    <dbReference type="NCBI Taxonomy" id="7370"/>
    <lineage>
        <taxon>Eukaryota</taxon>
        <taxon>Metazoa</taxon>
        <taxon>Ecdysozoa</taxon>
        <taxon>Arthropoda</taxon>
        <taxon>Hexapoda</taxon>
        <taxon>Insecta</taxon>
        <taxon>Pterygota</taxon>
        <taxon>Neoptera</taxon>
        <taxon>Endopterygota</taxon>
        <taxon>Diptera</taxon>
        <taxon>Brachycera</taxon>
        <taxon>Muscomorpha</taxon>
        <taxon>Muscoidea</taxon>
        <taxon>Muscidae</taxon>
        <taxon>Musca</taxon>
    </lineage>
</organism>
<feature type="signal peptide" evidence="2">
    <location>
        <begin position="1"/>
        <end position="21"/>
    </location>
</feature>
<accession>A0A1I8NJY4</accession>
<evidence type="ECO:0000256" key="2">
    <source>
        <dbReference type="SAM" id="SignalP"/>
    </source>
</evidence>
<name>A0A1I8NJY4_MUSDO</name>
<dbReference type="OrthoDB" id="8039549at2759"/>
<feature type="chain" id="PRO_5043780704" evidence="2">
    <location>
        <begin position="22"/>
        <end position="605"/>
    </location>
</feature>
<proteinExistence type="predicted"/>
<dbReference type="Proteomes" id="UP001652621">
    <property type="component" value="Unplaced"/>
</dbReference>
<gene>
    <name evidence="5" type="primary">LOC105262541</name>
</gene>
<sequence length="605" mass="69482">MSGPALFFAFCVFFLFVEINCIQNHRPHTETQWRLNNRQDLYSHPRLLVWKPVLPQHLYMNPKTPMLPGSMPINYNRYGFSHLPAQLKPQSYIFAMPTPNQKLQPYGLNEMAEKRKPGNFHHITIINAVIPKPHFPPPTSPTTQFFPTYPKYRNNKHLYHPYLNKLTGWNNISRIPIVAQQYQPIYGNMPIASSSTAISKPIIDNYNIVKEREPKSYSCFGKSLPKDSIQIASTHSCETIPQGHNVSQQKIIPLPQQTTKVEVSTPSTPPSSSFKPDVVETTTQKIFLPTPIAHHPISSTTPPTIVTSNFITFVPLRQNEASSTRKEAYHHRQQHNFFTLEDAITKPPSINQIFNDPWEAFKHAQSQQQNSMRLQSNAHDTLKTTKQSFMHNFFDDNYDTLETQQIDDYTNFDKGYNDPDPYYVNTNEYVAPIRNRIIDENQNKENLLHETHLRYKQANGNQYQYISTSPPYRYTGISKSKTTTLIPTSAEIPTSKPYNLIKYTTPQSLLDDTTTTRLIEDQTSDSPLTTTSISDHSKLPVYTTVATSTTTRENIFKKTKLKRPFYQGQNATHKYPKTIRGLFKPNKNSTSTTSTTKRLQPPDPD</sequence>
<dbReference type="RefSeq" id="XP_058986774.1">
    <property type="nucleotide sequence ID" value="XM_059130791.1"/>
</dbReference>
<evidence type="ECO:0000313" key="3">
    <source>
        <dbReference type="EnsemblMetazoa" id="MDOA016373-PA"/>
    </source>
</evidence>
<dbReference type="GeneID" id="105262541"/>
<protein>
    <submittedName>
        <fullName evidence="5">Uncharacterized protein LOC105262541</fullName>
    </submittedName>
</protein>
<dbReference type="AlphaFoldDB" id="A0A1I8NJY4"/>
<evidence type="ECO:0000256" key="1">
    <source>
        <dbReference type="SAM" id="MobiDB-lite"/>
    </source>
</evidence>
<dbReference type="VEuPathDB" id="VectorBase:MDOMA2_019703"/>
<evidence type="ECO:0000313" key="5">
    <source>
        <dbReference type="RefSeq" id="XP_058986774.1"/>
    </source>
</evidence>
<dbReference type="VEuPathDB" id="VectorBase:MDOA016373"/>
<keyword evidence="4" id="KW-1185">Reference proteome</keyword>
<dbReference type="EnsemblMetazoa" id="MDOA016373-RA">
    <property type="protein sequence ID" value="MDOA016373-PA"/>
    <property type="gene ID" value="MDOA016373"/>
</dbReference>
<evidence type="ECO:0000313" key="4">
    <source>
        <dbReference type="Proteomes" id="UP001652621"/>
    </source>
</evidence>
<reference evidence="5" key="2">
    <citation type="submission" date="2025-05" db="UniProtKB">
        <authorList>
            <consortium name="RefSeq"/>
        </authorList>
    </citation>
    <scope>IDENTIFICATION</scope>
    <source>
        <strain evidence="5">Aabys</strain>
        <tissue evidence="5">Whole body</tissue>
    </source>
</reference>
<reference evidence="3" key="1">
    <citation type="submission" date="2020-05" db="UniProtKB">
        <authorList>
            <consortium name="EnsemblMetazoa"/>
        </authorList>
    </citation>
    <scope>IDENTIFICATION</scope>
    <source>
        <strain evidence="3">Aabys</strain>
    </source>
</reference>
<feature type="region of interest" description="Disordered" evidence="1">
    <location>
        <begin position="570"/>
        <end position="605"/>
    </location>
</feature>